<organism evidence="1 2">
    <name type="scientific">Gossypium arboreum</name>
    <name type="common">Tree cotton</name>
    <name type="synonym">Gossypium nanking</name>
    <dbReference type="NCBI Taxonomy" id="29729"/>
    <lineage>
        <taxon>Eukaryota</taxon>
        <taxon>Viridiplantae</taxon>
        <taxon>Streptophyta</taxon>
        <taxon>Embryophyta</taxon>
        <taxon>Tracheophyta</taxon>
        <taxon>Spermatophyta</taxon>
        <taxon>Magnoliopsida</taxon>
        <taxon>eudicotyledons</taxon>
        <taxon>Gunneridae</taxon>
        <taxon>Pentapetalae</taxon>
        <taxon>rosids</taxon>
        <taxon>malvids</taxon>
        <taxon>Malvales</taxon>
        <taxon>Malvaceae</taxon>
        <taxon>Malvoideae</taxon>
        <taxon>Gossypium</taxon>
    </lineage>
</organism>
<evidence type="ECO:0000313" key="1">
    <source>
        <dbReference type="EMBL" id="KHG22662.1"/>
    </source>
</evidence>
<protein>
    <submittedName>
        <fullName evidence="1">Uncharacterized protein</fullName>
    </submittedName>
</protein>
<reference evidence="2" key="1">
    <citation type="submission" date="2014-09" db="EMBL/GenBank/DDBJ databases">
        <authorList>
            <person name="Mudge J."/>
            <person name="Ramaraj T."/>
            <person name="Lindquist I.E."/>
            <person name="Bharti A.K."/>
            <person name="Sundararajan A."/>
            <person name="Cameron C.T."/>
            <person name="Woodward J.E."/>
            <person name="May G.D."/>
            <person name="Brubaker C."/>
            <person name="Broadhvest J."/>
            <person name="Wilkins T.A."/>
        </authorList>
    </citation>
    <scope>NUCLEOTIDE SEQUENCE</scope>
    <source>
        <strain evidence="2">cv. AKA8401</strain>
    </source>
</reference>
<keyword evidence="2" id="KW-1185">Reference proteome</keyword>
<dbReference type="EMBL" id="KN422435">
    <property type="protein sequence ID" value="KHG22662.1"/>
    <property type="molecule type" value="Genomic_DNA"/>
</dbReference>
<dbReference type="Proteomes" id="UP000032142">
    <property type="component" value="Unassembled WGS sequence"/>
</dbReference>
<proteinExistence type="predicted"/>
<accession>A0A0B0PCP5</accession>
<gene>
    <name evidence="1" type="ORF">F383_05011</name>
</gene>
<dbReference type="AlphaFoldDB" id="A0A0B0PCP5"/>
<name>A0A0B0PCP5_GOSAR</name>
<sequence>MRWMFWWFRVIWGFHHRRLRWFRVIRWLHHRWLRVIGWLYNGRMMMFRRIAWRRTFRRRRWVAVTFRAA</sequence>
<evidence type="ECO:0000313" key="2">
    <source>
        <dbReference type="Proteomes" id="UP000032142"/>
    </source>
</evidence>